<dbReference type="AlphaFoldDB" id="A0A6J3LVH0"/>
<keyword evidence="6" id="KW-0560">Oxidoreductase</keyword>
<proteinExistence type="inferred from homology"/>
<evidence type="ECO:0000313" key="7">
    <source>
        <dbReference type="Proteomes" id="UP000504637"/>
    </source>
</evidence>
<name>A0A6J3LVH0_9PEZI</name>
<evidence type="ECO:0000256" key="3">
    <source>
        <dbReference type="ARBA" id="ARBA00022723"/>
    </source>
</evidence>
<evidence type="ECO:0000256" key="6">
    <source>
        <dbReference type="RuleBase" id="RU000461"/>
    </source>
</evidence>
<dbReference type="PRINTS" id="PR00385">
    <property type="entry name" value="P450"/>
</dbReference>
<protein>
    <submittedName>
        <fullName evidence="8">P450 monooxygenase</fullName>
    </submittedName>
</protein>
<keyword evidence="3 5" id="KW-0479">Metal-binding</keyword>
<dbReference type="CDD" id="cd11060">
    <property type="entry name" value="CYP57A1-like"/>
    <property type="match status" value="1"/>
</dbReference>
<dbReference type="GO" id="GO:0016705">
    <property type="term" value="F:oxidoreductase activity, acting on paired donors, with incorporation or reduction of molecular oxygen"/>
    <property type="evidence" value="ECO:0007669"/>
    <property type="project" value="InterPro"/>
</dbReference>
<accession>A0A6J3LVH0</accession>
<dbReference type="InterPro" id="IPR001128">
    <property type="entry name" value="Cyt_P450"/>
</dbReference>
<dbReference type="GO" id="GO:0004497">
    <property type="term" value="F:monooxygenase activity"/>
    <property type="evidence" value="ECO:0007669"/>
    <property type="project" value="UniProtKB-KW"/>
</dbReference>
<dbReference type="GeneID" id="54359783"/>
<dbReference type="PROSITE" id="PS00086">
    <property type="entry name" value="CYTOCHROME_P450"/>
    <property type="match status" value="1"/>
</dbReference>
<reference evidence="8" key="3">
    <citation type="submission" date="2025-08" db="UniProtKB">
        <authorList>
            <consortium name="RefSeq"/>
        </authorList>
    </citation>
    <scope>IDENTIFICATION</scope>
    <source>
        <strain evidence="8">CBS 342.82</strain>
    </source>
</reference>
<dbReference type="InterPro" id="IPR017972">
    <property type="entry name" value="Cyt_P450_CS"/>
</dbReference>
<keyword evidence="7" id="KW-1185">Reference proteome</keyword>
<sequence length="451" mass="50908">MVAGGRAPEEYRAAHERYGPVVRLGPQHVSLSDPAAIPVIYGVGSKFYKTDFYKTMAPMYGGKIIESMFTVRSNEQHKAIKAPVAAFFSMSNMRNYETYVDECTEIFISTMHELEGQTLELAEWLQWYAFDVIASVTFQRRFGFLEERKDINGMIHGIEEGLGAIKFLGQYPELDGIAKVIFRSLLRLLNRKDPLVGFLELCDEEIERYDAAPAEAHLRTDFLSQLRQKKGPIGPDSQHENLVNHLGNNLLAGSDTTGISLRACFYYVHKNPPVLEKLRSEISEFAASGRLSEVATLEETLKMPYLQAIMKEAMRLHPGVGFPLERKVPEGGATICGVSLPGDTIISMSAPVIHVDPSIFGKDAAQFRPERWLDGDEEQLKVMERSLLTFGYGARTCIGKNISIMEMGKFVTQILRQFDVEFVNPEKPWSTNAAWFWRQSGMLVTFRSRRD</sequence>
<dbReference type="PRINTS" id="PR00463">
    <property type="entry name" value="EP450I"/>
</dbReference>
<reference evidence="8" key="2">
    <citation type="submission" date="2020-04" db="EMBL/GenBank/DDBJ databases">
        <authorList>
            <consortium name="NCBI Genome Project"/>
        </authorList>
    </citation>
    <scope>NUCLEOTIDE SEQUENCE</scope>
    <source>
        <strain evidence="8">CBS 342.82</strain>
    </source>
</reference>
<dbReference type="GO" id="GO:0005506">
    <property type="term" value="F:iron ion binding"/>
    <property type="evidence" value="ECO:0007669"/>
    <property type="project" value="InterPro"/>
</dbReference>
<dbReference type="PANTHER" id="PTHR24305">
    <property type="entry name" value="CYTOCHROME P450"/>
    <property type="match status" value="1"/>
</dbReference>
<dbReference type="PANTHER" id="PTHR24305:SF232">
    <property type="entry name" value="P450, PUTATIVE (EUROFUNG)-RELATED"/>
    <property type="match status" value="1"/>
</dbReference>
<feature type="binding site" description="axial binding residue" evidence="5">
    <location>
        <position position="397"/>
    </location>
    <ligand>
        <name>heme</name>
        <dbReference type="ChEBI" id="CHEBI:30413"/>
    </ligand>
    <ligandPart>
        <name>Fe</name>
        <dbReference type="ChEBI" id="CHEBI:18248"/>
    </ligandPart>
</feature>
<evidence type="ECO:0000256" key="1">
    <source>
        <dbReference type="ARBA" id="ARBA00001971"/>
    </source>
</evidence>
<keyword evidence="5 6" id="KW-0349">Heme</keyword>
<dbReference type="Gene3D" id="1.10.630.10">
    <property type="entry name" value="Cytochrome P450"/>
    <property type="match status" value="1"/>
</dbReference>
<dbReference type="InterPro" id="IPR050121">
    <property type="entry name" value="Cytochrome_P450_monoxygenase"/>
</dbReference>
<dbReference type="InterPro" id="IPR002401">
    <property type="entry name" value="Cyt_P450_E_grp-I"/>
</dbReference>
<dbReference type="GO" id="GO:0020037">
    <property type="term" value="F:heme binding"/>
    <property type="evidence" value="ECO:0007669"/>
    <property type="project" value="InterPro"/>
</dbReference>
<comment type="cofactor">
    <cofactor evidence="1 5">
        <name>heme</name>
        <dbReference type="ChEBI" id="CHEBI:30413"/>
    </cofactor>
</comment>
<organism evidence="8">
    <name type="scientific">Dissoconium aciculare CBS 342.82</name>
    <dbReference type="NCBI Taxonomy" id="1314786"/>
    <lineage>
        <taxon>Eukaryota</taxon>
        <taxon>Fungi</taxon>
        <taxon>Dikarya</taxon>
        <taxon>Ascomycota</taxon>
        <taxon>Pezizomycotina</taxon>
        <taxon>Dothideomycetes</taxon>
        <taxon>Dothideomycetidae</taxon>
        <taxon>Mycosphaerellales</taxon>
        <taxon>Dissoconiaceae</taxon>
        <taxon>Dissoconium</taxon>
    </lineage>
</organism>
<keyword evidence="4 5" id="KW-0408">Iron</keyword>
<gene>
    <name evidence="8" type="ORF">K489DRAFT_327341</name>
</gene>
<comment type="similarity">
    <text evidence="2 6">Belongs to the cytochrome P450 family.</text>
</comment>
<evidence type="ECO:0000313" key="8">
    <source>
        <dbReference type="RefSeq" id="XP_033455653.1"/>
    </source>
</evidence>
<keyword evidence="6 8" id="KW-0503">Monooxygenase</keyword>
<dbReference type="OrthoDB" id="3934656at2759"/>
<dbReference type="SUPFAM" id="SSF48264">
    <property type="entry name" value="Cytochrome P450"/>
    <property type="match status" value="1"/>
</dbReference>
<dbReference type="Proteomes" id="UP000504637">
    <property type="component" value="Unplaced"/>
</dbReference>
<evidence type="ECO:0000256" key="2">
    <source>
        <dbReference type="ARBA" id="ARBA00010617"/>
    </source>
</evidence>
<evidence type="ECO:0000256" key="5">
    <source>
        <dbReference type="PIRSR" id="PIRSR602401-1"/>
    </source>
</evidence>
<dbReference type="InterPro" id="IPR036396">
    <property type="entry name" value="Cyt_P450_sf"/>
</dbReference>
<reference evidence="8" key="1">
    <citation type="submission" date="2020-01" db="EMBL/GenBank/DDBJ databases">
        <authorList>
            <consortium name="DOE Joint Genome Institute"/>
            <person name="Haridas S."/>
            <person name="Albert R."/>
            <person name="Binder M."/>
            <person name="Bloem J."/>
            <person name="Labutti K."/>
            <person name="Salamov A."/>
            <person name="Andreopoulos B."/>
            <person name="Baker S.E."/>
            <person name="Barry K."/>
            <person name="Bills G."/>
            <person name="Bluhm B.H."/>
            <person name="Cannon C."/>
            <person name="Castanera R."/>
            <person name="Culley D.E."/>
            <person name="Daum C."/>
            <person name="Ezra D."/>
            <person name="Gonzalez J.B."/>
            <person name="Henrissat B."/>
            <person name="Kuo A."/>
            <person name="Liang C."/>
            <person name="Lipzen A."/>
            <person name="Lutzoni F."/>
            <person name="Magnuson J."/>
            <person name="Mondo S."/>
            <person name="Nolan M."/>
            <person name="Ohm R."/>
            <person name="Pangilinan J."/>
            <person name="Park H.-J."/>
            <person name="Ramirez L."/>
            <person name="Alfaro M."/>
            <person name="Sun H."/>
            <person name="Tritt A."/>
            <person name="Yoshinaga Y."/>
            <person name="Zwiers L.-H."/>
            <person name="Turgeon B.G."/>
            <person name="Goodwin S.B."/>
            <person name="Spatafora J.W."/>
            <person name="Crous P.W."/>
            <person name="Grigoriev I.V."/>
        </authorList>
    </citation>
    <scope>NUCLEOTIDE SEQUENCE</scope>
    <source>
        <strain evidence="8">CBS 342.82</strain>
    </source>
</reference>
<dbReference type="RefSeq" id="XP_033455653.1">
    <property type="nucleotide sequence ID" value="XM_033601983.1"/>
</dbReference>
<evidence type="ECO:0000256" key="4">
    <source>
        <dbReference type="ARBA" id="ARBA00023004"/>
    </source>
</evidence>
<dbReference type="Pfam" id="PF00067">
    <property type="entry name" value="p450"/>
    <property type="match status" value="1"/>
</dbReference>